<sequence length="113" mass="12958">MYIIFGKVVSQKYHALTITFYSMLLGALFLLPTSSLWVKKELFLESQVLIYGIGLAFFVTVLAYIVYTIGLKYVESSKAAILSTIEPVVAISVDFWHYPNIFFCYLNYTKIVF</sequence>
<feature type="transmembrane region" description="Helical" evidence="3">
    <location>
        <begin position="49"/>
        <end position="69"/>
    </location>
</feature>
<keyword evidence="3" id="KW-0472">Membrane</keyword>
<proteinExistence type="inferred from homology"/>
<feature type="transmembrane region" description="Helical" evidence="3">
    <location>
        <begin position="12"/>
        <end position="37"/>
    </location>
</feature>
<evidence type="ECO:0000259" key="4">
    <source>
        <dbReference type="Pfam" id="PF00892"/>
    </source>
</evidence>
<dbReference type="AlphaFoldDB" id="A0A9X2I7E4"/>
<keyword evidence="3" id="KW-0812">Transmembrane</keyword>
<gene>
    <name evidence="5" type="ORF">MF646_20155</name>
</gene>
<name>A0A9X2I7E4_9BACI</name>
<dbReference type="SUPFAM" id="SSF103481">
    <property type="entry name" value="Multidrug resistance efflux transporter EmrE"/>
    <property type="match status" value="1"/>
</dbReference>
<accession>A0A9X2I7E4</accession>
<dbReference type="GO" id="GO:0016020">
    <property type="term" value="C:membrane"/>
    <property type="evidence" value="ECO:0007669"/>
    <property type="project" value="InterPro"/>
</dbReference>
<dbReference type="Proteomes" id="UP001139150">
    <property type="component" value="Unassembled WGS sequence"/>
</dbReference>
<dbReference type="Pfam" id="PF00892">
    <property type="entry name" value="EamA"/>
    <property type="match status" value="1"/>
</dbReference>
<protein>
    <submittedName>
        <fullName evidence="5">DMT family transporter</fullName>
    </submittedName>
</protein>
<dbReference type="EMBL" id="JAKRYL010000029">
    <property type="protein sequence ID" value="MCL7749437.1"/>
    <property type="molecule type" value="Genomic_DNA"/>
</dbReference>
<comment type="caution">
    <text evidence="5">The sequence shown here is derived from an EMBL/GenBank/DDBJ whole genome shotgun (WGS) entry which is preliminary data.</text>
</comment>
<keyword evidence="6" id="KW-1185">Reference proteome</keyword>
<evidence type="ECO:0000256" key="3">
    <source>
        <dbReference type="SAM" id="Phobius"/>
    </source>
</evidence>
<evidence type="ECO:0000313" key="5">
    <source>
        <dbReference type="EMBL" id="MCL7749437.1"/>
    </source>
</evidence>
<comment type="similarity">
    <text evidence="2">Belongs to the EamA transporter family.</text>
</comment>
<keyword evidence="3" id="KW-1133">Transmembrane helix</keyword>
<evidence type="ECO:0000313" key="6">
    <source>
        <dbReference type="Proteomes" id="UP001139150"/>
    </source>
</evidence>
<dbReference type="InterPro" id="IPR000620">
    <property type="entry name" value="EamA_dom"/>
</dbReference>
<organism evidence="5 6">
    <name type="scientific">Halalkalibacter alkaliphilus</name>
    <dbReference type="NCBI Taxonomy" id="2917993"/>
    <lineage>
        <taxon>Bacteria</taxon>
        <taxon>Bacillati</taxon>
        <taxon>Bacillota</taxon>
        <taxon>Bacilli</taxon>
        <taxon>Bacillales</taxon>
        <taxon>Bacillaceae</taxon>
        <taxon>Halalkalibacter</taxon>
    </lineage>
</organism>
<feature type="domain" description="EamA" evidence="4">
    <location>
        <begin position="2"/>
        <end position="94"/>
    </location>
</feature>
<comment type="subcellular location">
    <subcellularLocation>
        <location evidence="1">Endomembrane system</location>
        <topology evidence="1">Multi-pass membrane protein</topology>
    </subcellularLocation>
</comment>
<evidence type="ECO:0000256" key="2">
    <source>
        <dbReference type="ARBA" id="ARBA00007362"/>
    </source>
</evidence>
<evidence type="ECO:0000256" key="1">
    <source>
        <dbReference type="ARBA" id="ARBA00004127"/>
    </source>
</evidence>
<dbReference type="InterPro" id="IPR037185">
    <property type="entry name" value="EmrE-like"/>
</dbReference>
<reference evidence="5" key="1">
    <citation type="submission" date="2022-02" db="EMBL/GenBank/DDBJ databases">
        <title>Halalkalibacter sp. nov. isolated from Lonar Lake, India.</title>
        <authorList>
            <person name="Joshi A."/>
            <person name="Thite S."/>
            <person name="Lodha T."/>
        </authorList>
    </citation>
    <scope>NUCLEOTIDE SEQUENCE</scope>
    <source>
        <strain evidence="5">MEB205</strain>
    </source>
</reference>